<feature type="transmembrane region" description="Helical" evidence="6">
    <location>
        <begin position="68"/>
        <end position="90"/>
    </location>
</feature>
<keyword evidence="5" id="KW-0460">Magnesium</keyword>
<evidence type="ECO:0000256" key="1">
    <source>
        <dbReference type="ARBA" id="ARBA00004141"/>
    </source>
</evidence>
<evidence type="ECO:0000313" key="8">
    <source>
        <dbReference type="EMBL" id="ETO23478.1"/>
    </source>
</evidence>
<keyword evidence="9" id="KW-1185">Reference proteome</keyword>
<name>X6NC57_RETFI</name>
<evidence type="ECO:0000256" key="2">
    <source>
        <dbReference type="ARBA" id="ARBA00004308"/>
    </source>
</evidence>
<dbReference type="InterPro" id="IPR032630">
    <property type="entry name" value="P_typ_ATPase_c"/>
</dbReference>
<dbReference type="Pfam" id="PF16212">
    <property type="entry name" value="PhoLip_ATPase_C"/>
    <property type="match status" value="1"/>
</dbReference>
<evidence type="ECO:0000256" key="4">
    <source>
        <dbReference type="ARBA" id="ARBA00022723"/>
    </source>
</evidence>
<feature type="domain" description="P-type ATPase C-terminal" evidence="7">
    <location>
        <begin position="1"/>
        <end position="97"/>
    </location>
</feature>
<dbReference type="Proteomes" id="UP000023152">
    <property type="component" value="Unassembled WGS sequence"/>
</dbReference>
<evidence type="ECO:0000256" key="5">
    <source>
        <dbReference type="ARBA" id="ARBA00022842"/>
    </source>
</evidence>
<dbReference type="GO" id="GO:0005886">
    <property type="term" value="C:plasma membrane"/>
    <property type="evidence" value="ECO:0007669"/>
    <property type="project" value="TreeGrafter"/>
</dbReference>
<dbReference type="PANTHER" id="PTHR24092:SF180">
    <property type="entry name" value="PHOSPHOLIPID-TRANSPORTING ATPASE DNF1-RELATED"/>
    <property type="match status" value="1"/>
</dbReference>
<dbReference type="AlphaFoldDB" id="X6NC57"/>
<evidence type="ECO:0000256" key="3">
    <source>
        <dbReference type="ARBA" id="ARBA00022448"/>
    </source>
</evidence>
<dbReference type="PANTHER" id="PTHR24092">
    <property type="entry name" value="PROBABLE PHOSPHOLIPID-TRANSPORTING ATPASE"/>
    <property type="match status" value="1"/>
</dbReference>
<dbReference type="GO" id="GO:0140326">
    <property type="term" value="F:ATPase-coupled intramembrane lipid transporter activity"/>
    <property type="evidence" value="ECO:0007669"/>
    <property type="project" value="TreeGrafter"/>
</dbReference>
<protein>
    <recommendedName>
        <fullName evidence="7">P-type ATPase C-terminal domain-containing protein</fullName>
    </recommendedName>
</protein>
<evidence type="ECO:0000256" key="6">
    <source>
        <dbReference type="SAM" id="Phobius"/>
    </source>
</evidence>
<keyword evidence="3" id="KW-0813">Transport</keyword>
<organism evidence="8 9">
    <name type="scientific">Reticulomyxa filosa</name>
    <dbReference type="NCBI Taxonomy" id="46433"/>
    <lineage>
        <taxon>Eukaryota</taxon>
        <taxon>Sar</taxon>
        <taxon>Rhizaria</taxon>
        <taxon>Retaria</taxon>
        <taxon>Foraminifera</taxon>
        <taxon>Monothalamids</taxon>
        <taxon>Reticulomyxidae</taxon>
        <taxon>Reticulomyxa</taxon>
    </lineage>
</organism>
<dbReference type="EMBL" id="ASPP01009905">
    <property type="protein sequence ID" value="ETO23478.1"/>
    <property type="molecule type" value="Genomic_DNA"/>
</dbReference>
<gene>
    <name evidence="8" type="ORF">RFI_13704</name>
</gene>
<accession>X6NC57</accession>
<feature type="transmembrane region" description="Helical" evidence="6">
    <location>
        <begin position="20"/>
        <end position="45"/>
    </location>
</feature>
<reference evidence="8 9" key="1">
    <citation type="journal article" date="2013" name="Curr. Biol.">
        <title>The Genome of the Foraminiferan Reticulomyxa filosa.</title>
        <authorList>
            <person name="Glockner G."/>
            <person name="Hulsmann N."/>
            <person name="Schleicher M."/>
            <person name="Noegel A.A."/>
            <person name="Eichinger L."/>
            <person name="Gallinger C."/>
            <person name="Pawlowski J."/>
            <person name="Sierra R."/>
            <person name="Euteneuer U."/>
            <person name="Pillet L."/>
            <person name="Moustafa A."/>
            <person name="Platzer M."/>
            <person name="Groth M."/>
            <person name="Szafranski K."/>
            <person name="Schliwa M."/>
        </authorList>
    </citation>
    <scope>NUCLEOTIDE SEQUENCE [LARGE SCALE GENOMIC DNA]</scope>
</reference>
<keyword evidence="4" id="KW-0479">Metal-binding</keyword>
<feature type="transmembrane region" description="Helical" evidence="6">
    <location>
        <begin position="142"/>
        <end position="160"/>
    </location>
</feature>
<keyword evidence="6" id="KW-0472">Membrane</keyword>
<comment type="subcellular location">
    <subcellularLocation>
        <location evidence="2">Endomembrane system</location>
    </subcellularLocation>
    <subcellularLocation>
        <location evidence="1">Membrane</location>
        <topology evidence="1">Multi-pass membrane protein</topology>
    </subcellularLocation>
</comment>
<evidence type="ECO:0000259" key="7">
    <source>
        <dbReference type="Pfam" id="PF16212"/>
    </source>
</evidence>
<keyword evidence="6" id="KW-0812">Transmembrane</keyword>
<dbReference type="GO" id="GO:0045332">
    <property type="term" value="P:phospholipid translocation"/>
    <property type="evidence" value="ECO:0007669"/>
    <property type="project" value="TreeGrafter"/>
</dbReference>
<keyword evidence="6" id="KW-1133">Transmembrane helix</keyword>
<evidence type="ECO:0000313" key="9">
    <source>
        <dbReference type="Proteomes" id="UP000023152"/>
    </source>
</evidence>
<comment type="caution">
    <text evidence="8">The sequence shown here is derived from an EMBL/GenBank/DDBJ whole genome shotgun (WGS) entry which is preliminary data.</text>
</comment>
<dbReference type="GO" id="GO:0046872">
    <property type="term" value="F:metal ion binding"/>
    <property type="evidence" value="ECO:0007669"/>
    <property type="project" value="UniProtKB-KW"/>
</dbReference>
<proteinExistence type="predicted"/>
<sequence length="161" mass="19338">MFTALVTIATVKMMIETKTWTSWTAVVFFLSLLLWFVFAIVWSAIPLSLGWGNDDIYQVAQYAFRMPVMWFIVMFIVWLCVFPELVFRYIRRMYFPTRLHVIEELERYSELRANFIDDVKQHLAQQALKSNKGDQLKSRQRYGFVLLFVCWIIWFIDLLLL</sequence>